<gene>
    <name evidence="1" type="ORF">B9Q04_10335</name>
</gene>
<comment type="caution">
    <text evidence="1">The sequence shown here is derived from an EMBL/GenBank/DDBJ whole genome shotgun (WGS) entry which is preliminary data.</text>
</comment>
<accession>A0A2R6C9P1</accession>
<dbReference type="AlphaFoldDB" id="A0A2R6C9P1"/>
<proteinExistence type="predicted"/>
<evidence type="ECO:0000313" key="1">
    <source>
        <dbReference type="EMBL" id="PSO07540.1"/>
    </source>
</evidence>
<dbReference type="EMBL" id="NEXF01000232">
    <property type="protein sequence ID" value="PSO07540.1"/>
    <property type="molecule type" value="Genomic_DNA"/>
</dbReference>
<organism evidence="1 2">
    <name type="scientific">Candidatus Marsarchaeota G2 archaeon BE_D</name>
    <dbReference type="NCBI Taxonomy" id="1978158"/>
    <lineage>
        <taxon>Archaea</taxon>
        <taxon>Candidatus Marsarchaeota</taxon>
        <taxon>Candidatus Marsarchaeota group 2</taxon>
    </lineage>
</organism>
<evidence type="ECO:0000313" key="2">
    <source>
        <dbReference type="Proteomes" id="UP000242015"/>
    </source>
</evidence>
<reference evidence="1 2" key="1">
    <citation type="submission" date="2017-04" db="EMBL/GenBank/DDBJ databases">
        <title>Novel microbial lineages endemic to geothermal iron-oxide mats fill important gaps in the evolutionary history of Archaea.</title>
        <authorList>
            <person name="Jay Z.J."/>
            <person name="Beam J.P."/>
            <person name="Dlakic M."/>
            <person name="Rusch D.B."/>
            <person name="Kozubal M.A."/>
            <person name="Inskeep W.P."/>
        </authorList>
    </citation>
    <scope>NUCLEOTIDE SEQUENCE [LARGE SCALE GENOMIC DNA]</scope>
    <source>
        <strain evidence="1">BE_D</strain>
    </source>
</reference>
<dbReference type="Proteomes" id="UP000242015">
    <property type="component" value="Unassembled WGS sequence"/>
</dbReference>
<sequence length="96" mass="11489">MIFGNSEEKRRAKEEERRIYREEYEKVYRAEREKAIREKARRDAIRRARDSSIGSMLEGIRKYAENFERNASSGFNIGFWSDPFAPPDGRRKGRKK</sequence>
<protein>
    <submittedName>
        <fullName evidence="1">Uncharacterized protein</fullName>
    </submittedName>
</protein>
<name>A0A2R6C9P1_9ARCH</name>